<keyword evidence="3" id="KW-1185">Reference proteome</keyword>
<evidence type="ECO:0000313" key="2">
    <source>
        <dbReference type="EMBL" id="KIM27134.1"/>
    </source>
</evidence>
<dbReference type="HOGENOM" id="CLU_2401040_0_0_1"/>
<dbReference type="EMBL" id="KN824301">
    <property type="protein sequence ID" value="KIM27134.1"/>
    <property type="molecule type" value="Genomic_DNA"/>
</dbReference>
<accession>A0A0C3B4N8</accession>
<evidence type="ECO:0000256" key="1">
    <source>
        <dbReference type="SAM" id="MobiDB-lite"/>
    </source>
</evidence>
<sequence length="93" mass="9673">MYEHFPPADQEVVDGIEEASNRPSSSSTSPAHPATTREGLGRAGQLKKDEDGIGSSSAVRFRSAPGEMAEGGEGGLGLMRDGKGGIQKPSEKM</sequence>
<feature type="compositionally biased region" description="Low complexity" evidence="1">
    <location>
        <begin position="21"/>
        <end position="36"/>
    </location>
</feature>
<name>A0A0C3B4N8_SERVB</name>
<protein>
    <submittedName>
        <fullName evidence="2">Uncharacterized protein</fullName>
    </submittedName>
</protein>
<feature type="region of interest" description="Disordered" evidence="1">
    <location>
        <begin position="1"/>
        <end position="93"/>
    </location>
</feature>
<organism evidence="2 3">
    <name type="scientific">Serendipita vermifera MAFF 305830</name>
    <dbReference type="NCBI Taxonomy" id="933852"/>
    <lineage>
        <taxon>Eukaryota</taxon>
        <taxon>Fungi</taxon>
        <taxon>Dikarya</taxon>
        <taxon>Basidiomycota</taxon>
        <taxon>Agaricomycotina</taxon>
        <taxon>Agaricomycetes</taxon>
        <taxon>Sebacinales</taxon>
        <taxon>Serendipitaceae</taxon>
        <taxon>Serendipita</taxon>
    </lineage>
</organism>
<evidence type="ECO:0000313" key="3">
    <source>
        <dbReference type="Proteomes" id="UP000054097"/>
    </source>
</evidence>
<reference evidence="3" key="2">
    <citation type="submission" date="2015-01" db="EMBL/GenBank/DDBJ databases">
        <title>Evolutionary Origins and Diversification of the Mycorrhizal Mutualists.</title>
        <authorList>
            <consortium name="DOE Joint Genome Institute"/>
            <consortium name="Mycorrhizal Genomics Consortium"/>
            <person name="Kohler A."/>
            <person name="Kuo A."/>
            <person name="Nagy L.G."/>
            <person name="Floudas D."/>
            <person name="Copeland A."/>
            <person name="Barry K.W."/>
            <person name="Cichocki N."/>
            <person name="Veneault-Fourrey C."/>
            <person name="LaButti K."/>
            <person name="Lindquist E.A."/>
            <person name="Lipzen A."/>
            <person name="Lundell T."/>
            <person name="Morin E."/>
            <person name="Murat C."/>
            <person name="Riley R."/>
            <person name="Ohm R."/>
            <person name="Sun H."/>
            <person name="Tunlid A."/>
            <person name="Henrissat B."/>
            <person name="Grigoriev I.V."/>
            <person name="Hibbett D.S."/>
            <person name="Martin F."/>
        </authorList>
    </citation>
    <scope>NUCLEOTIDE SEQUENCE [LARGE SCALE GENOMIC DNA]</scope>
    <source>
        <strain evidence="3">MAFF 305830</strain>
    </source>
</reference>
<reference evidence="2 3" key="1">
    <citation type="submission" date="2014-04" db="EMBL/GenBank/DDBJ databases">
        <authorList>
            <consortium name="DOE Joint Genome Institute"/>
            <person name="Kuo A."/>
            <person name="Zuccaro A."/>
            <person name="Kohler A."/>
            <person name="Nagy L.G."/>
            <person name="Floudas D."/>
            <person name="Copeland A."/>
            <person name="Barry K.W."/>
            <person name="Cichocki N."/>
            <person name="Veneault-Fourrey C."/>
            <person name="LaButti K."/>
            <person name="Lindquist E.A."/>
            <person name="Lipzen A."/>
            <person name="Lundell T."/>
            <person name="Morin E."/>
            <person name="Murat C."/>
            <person name="Sun H."/>
            <person name="Tunlid A."/>
            <person name="Henrissat B."/>
            <person name="Grigoriev I.V."/>
            <person name="Hibbett D.S."/>
            <person name="Martin F."/>
            <person name="Nordberg H.P."/>
            <person name="Cantor M.N."/>
            <person name="Hua S.X."/>
        </authorList>
    </citation>
    <scope>NUCLEOTIDE SEQUENCE [LARGE SCALE GENOMIC DNA]</scope>
    <source>
        <strain evidence="2 3">MAFF 305830</strain>
    </source>
</reference>
<dbReference type="AlphaFoldDB" id="A0A0C3B4N8"/>
<proteinExistence type="predicted"/>
<dbReference type="Proteomes" id="UP000054097">
    <property type="component" value="Unassembled WGS sequence"/>
</dbReference>
<gene>
    <name evidence="2" type="ORF">M408DRAFT_330243</name>
</gene>